<evidence type="ECO:0000256" key="1">
    <source>
        <dbReference type="SAM" id="Phobius"/>
    </source>
</evidence>
<dbReference type="EMBL" id="JACIEK010000004">
    <property type="protein sequence ID" value="MBB3998343.1"/>
    <property type="molecule type" value="Genomic_DNA"/>
</dbReference>
<accession>A0A7W6H4I9</accession>
<evidence type="ECO:0000313" key="3">
    <source>
        <dbReference type="Proteomes" id="UP000542776"/>
    </source>
</evidence>
<feature type="transmembrane region" description="Helical" evidence="1">
    <location>
        <begin position="28"/>
        <end position="47"/>
    </location>
</feature>
<dbReference type="Proteomes" id="UP000542776">
    <property type="component" value="Unassembled WGS sequence"/>
</dbReference>
<name>A0A7W6H4I9_9HYPH</name>
<keyword evidence="1" id="KW-0472">Membrane</keyword>
<organism evidence="2 3">
    <name type="scientific">Aureimonas pseudogalii</name>
    <dbReference type="NCBI Taxonomy" id="1744844"/>
    <lineage>
        <taxon>Bacteria</taxon>
        <taxon>Pseudomonadati</taxon>
        <taxon>Pseudomonadota</taxon>
        <taxon>Alphaproteobacteria</taxon>
        <taxon>Hyphomicrobiales</taxon>
        <taxon>Aurantimonadaceae</taxon>
        <taxon>Aureimonas</taxon>
    </lineage>
</organism>
<keyword evidence="1" id="KW-0812">Transmembrane</keyword>
<reference evidence="2 3" key="1">
    <citation type="submission" date="2020-08" db="EMBL/GenBank/DDBJ databases">
        <title>Genomic Encyclopedia of Type Strains, Phase IV (KMG-IV): sequencing the most valuable type-strain genomes for metagenomic binning, comparative biology and taxonomic classification.</title>
        <authorList>
            <person name="Goeker M."/>
        </authorList>
    </citation>
    <scope>NUCLEOTIDE SEQUENCE [LARGE SCALE GENOMIC DNA]</scope>
    <source>
        <strain evidence="2 3">DSM 102238</strain>
    </source>
</reference>
<sequence>MTIPVLDRTSDVPTLSARTVLRRLRDSTLTFAAFGLVLAVVFGFGPFHQPNVGVAPFVLAHEGDGGTAQGEHLAGLSR</sequence>
<keyword evidence="1" id="KW-1133">Transmembrane helix</keyword>
<gene>
    <name evidence="2" type="ORF">GGR04_002182</name>
</gene>
<protein>
    <submittedName>
        <fullName evidence="2">Uncharacterized protein</fullName>
    </submittedName>
</protein>
<proteinExistence type="predicted"/>
<dbReference type="AlphaFoldDB" id="A0A7W6H4I9"/>
<keyword evidence="3" id="KW-1185">Reference proteome</keyword>
<evidence type="ECO:0000313" key="2">
    <source>
        <dbReference type="EMBL" id="MBB3998343.1"/>
    </source>
</evidence>
<dbReference type="RefSeq" id="WP_183199872.1">
    <property type="nucleotide sequence ID" value="NZ_JACIEK010000004.1"/>
</dbReference>
<comment type="caution">
    <text evidence="2">The sequence shown here is derived from an EMBL/GenBank/DDBJ whole genome shotgun (WGS) entry which is preliminary data.</text>
</comment>